<dbReference type="Proteomes" id="UP000031192">
    <property type="component" value="Unassembled WGS sequence"/>
</dbReference>
<keyword evidence="4" id="KW-0653">Protein transport</keyword>
<keyword evidence="2" id="KW-0813">Transport</keyword>
<accession>A0A0B4I8P7</accession>
<evidence type="ECO:0000256" key="5">
    <source>
        <dbReference type="ARBA" id="ARBA00023128"/>
    </source>
</evidence>
<keyword evidence="6" id="KW-0472">Membrane</keyword>
<evidence type="ECO:0000256" key="2">
    <source>
        <dbReference type="ARBA" id="ARBA00022448"/>
    </source>
</evidence>
<feature type="domain" description="Mitochondrial outer membrane transport complex Sam37/metaxin N-terminal" evidence="8">
    <location>
        <begin position="20"/>
        <end position="144"/>
    </location>
</feature>
<sequence length="423" mass="45707">MLELHVWGPAFGLASIDPECLAIITYLRNALPASGWRLIPSNHPSASPSNLLPALDHAGTWVSGYRAIVNYLTSKSLCTNLDANLDPVQQADTIACGAYLLANAAPLVDLSLYVSAANWSATTRPAYSALLPFPLTWTLPPLIRAEAAQRAEHLGLAELDTDFDPNGGLHLTAGRDALPETFRRHLPARTKKTVREEMTPEQAAAIRLYGLTEDCLSVVNSLLGEGSLEDKSPRFFGGSRPSSLDCLAYGFLALMVVPDVPRSFLKDWIGAETPRLVTFVESMAPADLTWSPTSAPSILGSTTRVADSILRNIPSVGEHYANEMRDRTEVGVKGLDQRALMMMMSVMLTGAAVGYGLHMYKSLQPFGARTQVWRQLHGTSRLSQFGDLGNMLSSAMGAYQPDPIPTGNTSPSGRLVEVDSEVD</sequence>
<evidence type="ECO:0000259" key="9">
    <source>
        <dbReference type="Pfam" id="PF17171"/>
    </source>
</evidence>
<evidence type="ECO:0000259" key="8">
    <source>
        <dbReference type="Pfam" id="PF10568"/>
    </source>
</evidence>
<dbReference type="InterPro" id="IPR019564">
    <property type="entry name" value="Sam37/metaxin_N"/>
</dbReference>
<name>A0A0B4I8P7_METGA</name>
<comment type="subcellular location">
    <subcellularLocation>
        <location evidence="1">Mitochondrion outer membrane</location>
    </subcellularLocation>
</comment>
<reference evidence="10 11" key="1">
    <citation type="journal article" date="2014" name="Proc. Natl. Acad. Sci. U.S.A.">
        <title>Trajectory and genomic determinants of fungal-pathogen speciation and host adaptation.</title>
        <authorList>
            <person name="Hu X."/>
            <person name="Xiao G."/>
            <person name="Zheng P."/>
            <person name="Shang Y."/>
            <person name="Su Y."/>
            <person name="Zhang X."/>
            <person name="Liu X."/>
            <person name="Zhan S."/>
            <person name="St Leger R.J."/>
            <person name="Wang C."/>
        </authorList>
    </citation>
    <scope>NUCLEOTIDE SEQUENCE [LARGE SCALE GENOMIC DNA]</scope>
    <source>
        <strain evidence="10 11">ARSEF 977</strain>
    </source>
</reference>
<dbReference type="Pfam" id="PF10568">
    <property type="entry name" value="Tom37"/>
    <property type="match status" value="1"/>
</dbReference>
<dbReference type="GO" id="GO:0007005">
    <property type="term" value="P:mitochondrion organization"/>
    <property type="evidence" value="ECO:0007669"/>
    <property type="project" value="TreeGrafter"/>
</dbReference>
<keyword evidence="11" id="KW-1185">Reference proteome</keyword>
<evidence type="ECO:0000313" key="10">
    <source>
        <dbReference type="EMBL" id="KID89839.1"/>
    </source>
</evidence>
<gene>
    <name evidence="10" type="ORF">MGU_03244</name>
</gene>
<comment type="caution">
    <text evidence="10">The sequence shown here is derived from an EMBL/GenBank/DDBJ whole genome shotgun (WGS) entry which is preliminary data.</text>
</comment>
<dbReference type="CDD" id="cd03078">
    <property type="entry name" value="GST_N_Metaxin1_like"/>
    <property type="match status" value="1"/>
</dbReference>
<protein>
    <submittedName>
        <fullName evidence="10">Mitochondrial outer membrane translocase complex, Tom37/Metaxin</fullName>
    </submittedName>
</protein>
<feature type="domain" description="Metaxin glutathione S-transferase" evidence="9">
    <location>
        <begin position="213"/>
        <end position="283"/>
    </location>
</feature>
<dbReference type="GO" id="GO:0015031">
    <property type="term" value="P:protein transport"/>
    <property type="evidence" value="ECO:0007669"/>
    <property type="project" value="UniProtKB-KW"/>
</dbReference>
<dbReference type="PANTHER" id="PTHR12289">
    <property type="entry name" value="METAXIN RELATED"/>
    <property type="match status" value="1"/>
</dbReference>
<dbReference type="HOGENOM" id="CLU_032751_0_0_1"/>
<feature type="region of interest" description="Disordered" evidence="7">
    <location>
        <begin position="399"/>
        <end position="423"/>
    </location>
</feature>
<dbReference type="AlphaFoldDB" id="A0A0B4I8P7"/>
<proteinExistence type="predicted"/>
<evidence type="ECO:0000256" key="6">
    <source>
        <dbReference type="ARBA" id="ARBA00023136"/>
    </source>
</evidence>
<dbReference type="InterPro" id="IPR050931">
    <property type="entry name" value="Mito_Protein_Transport_Metaxin"/>
</dbReference>
<organism evidence="10 11">
    <name type="scientific">Metarhizium guizhouense (strain ARSEF 977)</name>
    <dbReference type="NCBI Taxonomy" id="1276136"/>
    <lineage>
        <taxon>Eukaryota</taxon>
        <taxon>Fungi</taxon>
        <taxon>Dikarya</taxon>
        <taxon>Ascomycota</taxon>
        <taxon>Pezizomycotina</taxon>
        <taxon>Sordariomycetes</taxon>
        <taxon>Hypocreomycetidae</taxon>
        <taxon>Hypocreales</taxon>
        <taxon>Clavicipitaceae</taxon>
        <taxon>Metarhizium</taxon>
    </lineage>
</organism>
<dbReference type="PANTHER" id="PTHR12289:SF41">
    <property type="entry name" value="FAILED AXON CONNECTIONS-RELATED"/>
    <property type="match status" value="1"/>
</dbReference>
<dbReference type="InterPro" id="IPR033468">
    <property type="entry name" value="Metaxin_GST"/>
</dbReference>
<keyword evidence="3" id="KW-1000">Mitochondrion outer membrane</keyword>
<keyword evidence="5" id="KW-0496">Mitochondrion</keyword>
<evidence type="ECO:0000313" key="11">
    <source>
        <dbReference type="Proteomes" id="UP000031192"/>
    </source>
</evidence>
<evidence type="ECO:0000256" key="3">
    <source>
        <dbReference type="ARBA" id="ARBA00022787"/>
    </source>
</evidence>
<evidence type="ECO:0000256" key="4">
    <source>
        <dbReference type="ARBA" id="ARBA00022927"/>
    </source>
</evidence>
<dbReference type="GO" id="GO:0001401">
    <property type="term" value="C:SAM complex"/>
    <property type="evidence" value="ECO:0007669"/>
    <property type="project" value="InterPro"/>
</dbReference>
<dbReference type="OrthoDB" id="5835136at2759"/>
<evidence type="ECO:0000256" key="7">
    <source>
        <dbReference type="SAM" id="MobiDB-lite"/>
    </source>
</evidence>
<evidence type="ECO:0000256" key="1">
    <source>
        <dbReference type="ARBA" id="ARBA00004294"/>
    </source>
</evidence>
<dbReference type="Pfam" id="PF17171">
    <property type="entry name" value="GST_C_6"/>
    <property type="match status" value="1"/>
</dbReference>
<dbReference type="EMBL" id="AZNH01000007">
    <property type="protein sequence ID" value="KID89839.1"/>
    <property type="molecule type" value="Genomic_DNA"/>
</dbReference>